<dbReference type="Pfam" id="PF16586">
    <property type="entry name" value="DUF5060"/>
    <property type="match status" value="1"/>
</dbReference>
<sequence length="509" mass="58454">MSDATVEKWGMFEASFQGPCDGNPYVDVAFDAVFTHKSRQVRVPGFYDGDDTYRIRFMPDVEGQWSFRTRSKIAALDGKTGFVVATAPSAGNHGPVRVRNKFHFAYADGSPFFSFGTTCYAWTHQPLRMQEQTLETLKKTRFNKIRMGVFPKDYPYNVNEPLYACFEKGADGKEDFDRPNPVLFQHLDKQVAALCELGIEADIIMFHPYDRWGYADMSAEQDFRYVAYLAARLSAYRNIWWALANEYDFLIDTKPMAQWDRYFQILEENDPYQHLRSIHNGDVTANYDHRKPWVTHTCIQNPDVKRTQEWRDAYGKPVVNDEPEYEGDILQSWGNLSAQELVHRYWITLTRGGYAGHGETYAHPEDLIWWAKGGALHGEAWKRIGFLRDLVEADAKHGLNPIGPVTEWPWSRVSGARDGDGDFRLIYFGEHQPIIWSSGLPMDSDDYDVDLIDTWEMTVTSAKKVAAPVTHPVRHGAIVRGGKPDAAFGVEIPRKPYQALRVRKKRQRV</sequence>
<dbReference type="InterPro" id="IPR032260">
    <property type="entry name" value="DUF5060"/>
</dbReference>
<evidence type="ECO:0000313" key="5">
    <source>
        <dbReference type="Proteomes" id="UP000199542"/>
    </source>
</evidence>
<dbReference type="Gene3D" id="3.20.20.80">
    <property type="entry name" value="Glycosidases"/>
    <property type="match status" value="1"/>
</dbReference>
<accession>A0A1G4RZV5</accession>
<dbReference type="Gene3D" id="2.60.40.3950">
    <property type="match status" value="1"/>
</dbReference>
<evidence type="ECO:0000313" key="4">
    <source>
        <dbReference type="EMBL" id="SCW61599.1"/>
    </source>
</evidence>
<dbReference type="Gene3D" id="2.60.40.10">
    <property type="entry name" value="Immunoglobulins"/>
    <property type="match status" value="1"/>
</dbReference>
<dbReference type="InterPro" id="IPR017853">
    <property type="entry name" value="GH"/>
</dbReference>
<feature type="domain" description="DUF5605" evidence="3">
    <location>
        <begin position="420"/>
        <end position="503"/>
    </location>
</feature>
<dbReference type="Proteomes" id="UP000199542">
    <property type="component" value="Unassembled WGS sequence"/>
</dbReference>
<feature type="domain" description="DUF5060" evidence="2">
    <location>
        <begin position="5"/>
        <end position="71"/>
    </location>
</feature>
<gene>
    <name evidence="4" type="ORF">SAMN02927900_03147</name>
</gene>
<protein>
    <recommendedName>
        <fullName evidence="6">DUF5060 domain-containing protein</fullName>
    </recommendedName>
</protein>
<dbReference type="Pfam" id="PF18310">
    <property type="entry name" value="DUF5605"/>
    <property type="match status" value="1"/>
</dbReference>
<name>A0A1G4RZV5_9HYPH</name>
<dbReference type="RefSeq" id="WP_092585746.1">
    <property type="nucleotide sequence ID" value="NZ_FMTM01000004.1"/>
</dbReference>
<dbReference type="SUPFAM" id="SSF51445">
    <property type="entry name" value="(Trans)glycosidases"/>
    <property type="match status" value="1"/>
</dbReference>
<feature type="domain" description="Apiosidase-like catalytic" evidence="1">
    <location>
        <begin position="100"/>
        <end position="373"/>
    </location>
</feature>
<dbReference type="PANTHER" id="PTHR37836:SF2">
    <property type="entry name" value="DUF4038 DOMAIN-CONTAINING PROTEIN"/>
    <property type="match status" value="1"/>
</dbReference>
<dbReference type="InterPro" id="IPR013783">
    <property type="entry name" value="Ig-like_fold"/>
</dbReference>
<dbReference type="InterPro" id="IPR041239">
    <property type="entry name" value="DUF5605"/>
</dbReference>
<dbReference type="PANTHER" id="PTHR37836">
    <property type="entry name" value="LMO1036 PROTEIN"/>
    <property type="match status" value="1"/>
</dbReference>
<evidence type="ECO:0008006" key="6">
    <source>
        <dbReference type="Google" id="ProtNLM"/>
    </source>
</evidence>
<proteinExistence type="predicted"/>
<evidence type="ECO:0000259" key="2">
    <source>
        <dbReference type="Pfam" id="PF16586"/>
    </source>
</evidence>
<evidence type="ECO:0000259" key="1">
    <source>
        <dbReference type="Pfam" id="PF13204"/>
    </source>
</evidence>
<dbReference type="Pfam" id="PF13204">
    <property type="entry name" value="Apiosidase"/>
    <property type="match status" value="1"/>
</dbReference>
<dbReference type="AlphaFoldDB" id="A0A1G4RZV5"/>
<reference evidence="4 5" key="1">
    <citation type="submission" date="2016-10" db="EMBL/GenBank/DDBJ databases">
        <authorList>
            <person name="de Groot N.N."/>
        </authorList>
    </citation>
    <scope>NUCLEOTIDE SEQUENCE [LARGE SCALE GENOMIC DNA]</scope>
    <source>
        <strain evidence="4 5">CGMCC 1.3401</strain>
    </source>
</reference>
<dbReference type="InterPro" id="IPR025277">
    <property type="entry name" value="Apiosidase-like_cat_dom"/>
</dbReference>
<dbReference type="EMBL" id="FMTM01000004">
    <property type="protein sequence ID" value="SCW61599.1"/>
    <property type="molecule type" value="Genomic_DNA"/>
</dbReference>
<organism evidence="4 5">
    <name type="scientific">Rhizobium mongolense subsp. loessense</name>
    <dbReference type="NCBI Taxonomy" id="158890"/>
    <lineage>
        <taxon>Bacteria</taxon>
        <taxon>Pseudomonadati</taxon>
        <taxon>Pseudomonadota</taxon>
        <taxon>Alphaproteobacteria</taxon>
        <taxon>Hyphomicrobiales</taxon>
        <taxon>Rhizobiaceae</taxon>
        <taxon>Rhizobium/Agrobacterium group</taxon>
        <taxon>Rhizobium</taxon>
    </lineage>
</organism>
<evidence type="ECO:0000259" key="3">
    <source>
        <dbReference type="Pfam" id="PF18310"/>
    </source>
</evidence>